<evidence type="ECO:0000313" key="4">
    <source>
        <dbReference type="Proteomes" id="UP001595978"/>
    </source>
</evidence>
<keyword evidence="4" id="KW-1185">Reference proteome</keyword>
<gene>
    <name evidence="3" type="ORF">ACFPOH_04700</name>
</gene>
<evidence type="ECO:0000313" key="3">
    <source>
        <dbReference type="EMBL" id="MFC5541075.1"/>
    </source>
</evidence>
<name>A0ABW0RCB2_9BACL</name>
<organism evidence="3 4">
    <name type="scientific">Ureibacillus suwonensis</name>
    <dbReference type="NCBI Taxonomy" id="313007"/>
    <lineage>
        <taxon>Bacteria</taxon>
        <taxon>Bacillati</taxon>
        <taxon>Bacillota</taxon>
        <taxon>Bacilli</taxon>
        <taxon>Bacillales</taxon>
        <taxon>Caryophanaceae</taxon>
        <taxon>Ureibacillus</taxon>
    </lineage>
</organism>
<dbReference type="Gene3D" id="3.60.21.10">
    <property type="match status" value="1"/>
</dbReference>
<feature type="domain" description="Calcineurin-like phosphoesterase" evidence="2">
    <location>
        <begin position="42"/>
        <end position="195"/>
    </location>
</feature>
<evidence type="ECO:0000259" key="2">
    <source>
        <dbReference type="Pfam" id="PF00149"/>
    </source>
</evidence>
<dbReference type="SUPFAM" id="SSF56300">
    <property type="entry name" value="Metallo-dependent phosphatases"/>
    <property type="match status" value="1"/>
</dbReference>
<dbReference type="InterPro" id="IPR051158">
    <property type="entry name" value="Metallophosphoesterase_sf"/>
</dbReference>
<keyword evidence="1" id="KW-0732">Signal</keyword>
<reference evidence="4" key="1">
    <citation type="journal article" date="2019" name="Int. J. Syst. Evol. Microbiol.">
        <title>The Global Catalogue of Microorganisms (GCM) 10K type strain sequencing project: providing services to taxonomists for standard genome sequencing and annotation.</title>
        <authorList>
            <consortium name="The Broad Institute Genomics Platform"/>
            <consortium name="The Broad Institute Genome Sequencing Center for Infectious Disease"/>
            <person name="Wu L."/>
            <person name="Ma J."/>
        </authorList>
    </citation>
    <scope>NUCLEOTIDE SEQUENCE [LARGE SCALE GENOMIC DNA]</scope>
    <source>
        <strain evidence="4">CCUG 56331</strain>
    </source>
</reference>
<dbReference type="Pfam" id="PF00149">
    <property type="entry name" value="Metallophos"/>
    <property type="match status" value="1"/>
</dbReference>
<feature type="signal peptide" evidence="1">
    <location>
        <begin position="1"/>
        <end position="22"/>
    </location>
</feature>
<dbReference type="Proteomes" id="UP001595978">
    <property type="component" value="Unassembled WGS sequence"/>
</dbReference>
<evidence type="ECO:0000256" key="1">
    <source>
        <dbReference type="SAM" id="SignalP"/>
    </source>
</evidence>
<feature type="chain" id="PRO_5047382415" evidence="1">
    <location>
        <begin position="23"/>
        <end position="252"/>
    </location>
</feature>
<dbReference type="RefSeq" id="WP_342469699.1">
    <property type="nucleotide sequence ID" value="NZ_JBHSNQ010000048.1"/>
</dbReference>
<sequence>MFGLTAVLISCSCLLAFMVKEAFENNVVHHEINLTGEEEKYSIFFISDIHTRLISDKMIRNIKEPINAVIIGGDLADKRTPISKIYQNLRLLQTLGPVYFVWGNNDREVGEERLRGIFQETGVKIVENDAILLPNMVNRCWLSAVDDVSSRKASPEKAFEKCDPQDTVIFVSHNPILFSKIGNYHADIYLAGHFHGGQIRLGPFGIYPQGAFSDDEGKYTLISNGYGTTMFPLRLGAKPECHIIDLNFRRTF</sequence>
<accession>A0ABW0RCB2</accession>
<dbReference type="InterPro" id="IPR004843">
    <property type="entry name" value="Calcineurin-like_PHP"/>
</dbReference>
<protein>
    <submittedName>
        <fullName evidence="3">Metallophosphoesterase</fullName>
    </submittedName>
</protein>
<dbReference type="PANTHER" id="PTHR31302:SF32">
    <property type="entry name" value="PHOSPHOESTERASE"/>
    <property type="match status" value="1"/>
</dbReference>
<dbReference type="InterPro" id="IPR029052">
    <property type="entry name" value="Metallo-depent_PP-like"/>
</dbReference>
<proteinExistence type="predicted"/>
<dbReference type="PANTHER" id="PTHR31302">
    <property type="entry name" value="TRANSMEMBRANE PROTEIN WITH METALLOPHOSPHOESTERASE DOMAIN-RELATED"/>
    <property type="match status" value="1"/>
</dbReference>
<comment type="caution">
    <text evidence="3">The sequence shown here is derived from an EMBL/GenBank/DDBJ whole genome shotgun (WGS) entry which is preliminary data.</text>
</comment>
<dbReference type="EMBL" id="JBHSNQ010000048">
    <property type="protein sequence ID" value="MFC5541075.1"/>
    <property type="molecule type" value="Genomic_DNA"/>
</dbReference>